<organism evidence="1 2">
    <name type="scientific">Gilliamella apicola</name>
    <dbReference type="NCBI Taxonomy" id="1196095"/>
    <lineage>
        <taxon>Bacteria</taxon>
        <taxon>Pseudomonadati</taxon>
        <taxon>Pseudomonadota</taxon>
        <taxon>Gammaproteobacteria</taxon>
        <taxon>Orbales</taxon>
        <taxon>Orbaceae</taxon>
        <taxon>Gilliamella</taxon>
    </lineage>
</organism>
<reference evidence="1 2" key="1">
    <citation type="submission" date="2018-05" db="EMBL/GenBank/DDBJ databases">
        <title>Reference genomes for bee gut microbiota database.</title>
        <authorList>
            <person name="Ellegaard K.M."/>
        </authorList>
    </citation>
    <scope>NUCLEOTIDE SEQUENCE [LARGE SCALE GENOMIC DNA]</scope>
    <source>
        <strain evidence="1 2">ESL0182</strain>
    </source>
</reference>
<accession>A0A2V4E600</accession>
<dbReference type="Gene3D" id="2.180.10.10">
    <property type="entry name" value="RHS repeat-associated core"/>
    <property type="match status" value="1"/>
</dbReference>
<keyword evidence="2" id="KW-1185">Reference proteome</keyword>
<proteinExistence type="predicted"/>
<dbReference type="EMBL" id="QGLR01000012">
    <property type="protein sequence ID" value="PXZ06531.1"/>
    <property type="molecule type" value="Genomic_DNA"/>
</dbReference>
<sequence length="191" mass="21517">MTQDPIKLIDGLNLYQYSPNPVNWIEPLGLSSVVTSGTEFAIDFYVVPNGPSATLPTTGYRYMRYLNDDSTVNNLASLTLDTMTNKVSYFGFRKFSNGSAAREAYQISRLWSEARLLGEFDTLQLFENGIVQARIPNWAGDTVKGKLEPFAMAYPEYGLGGAQQLHANFMLIKFKKNHYTCRVSFVSRILE</sequence>
<comment type="caution">
    <text evidence="1">The sequence shown here is derived from an EMBL/GenBank/DDBJ whole genome shotgun (WGS) entry which is preliminary data.</text>
</comment>
<evidence type="ECO:0000313" key="2">
    <source>
        <dbReference type="Proteomes" id="UP000247932"/>
    </source>
</evidence>
<protein>
    <recommendedName>
        <fullName evidence="3">RHS repeat-associated core domain-containing protein</fullName>
    </recommendedName>
</protein>
<dbReference type="AlphaFoldDB" id="A0A2V4E600"/>
<dbReference type="OrthoDB" id="6043530at2"/>
<evidence type="ECO:0008006" key="3">
    <source>
        <dbReference type="Google" id="ProtNLM"/>
    </source>
</evidence>
<name>A0A2V4E600_9GAMM</name>
<dbReference type="Proteomes" id="UP000247932">
    <property type="component" value="Unassembled WGS sequence"/>
</dbReference>
<gene>
    <name evidence="1" type="ORF">DKK70_11245</name>
</gene>
<evidence type="ECO:0000313" key="1">
    <source>
        <dbReference type="EMBL" id="PXZ06531.1"/>
    </source>
</evidence>